<evidence type="ECO:0000256" key="9">
    <source>
        <dbReference type="ARBA" id="ARBA00023679"/>
    </source>
</evidence>
<keyword evidence="6" id="KW-0378">Hydrolase</keyword>
<dbReference type="GO" id="GO:0019677">
    <property type="term" value="P:NAD+ catabolic process"/>
    <property type="evidence" value="ECO:0007669"/>
    <property type="project" value="TreeGrafter"/>
</dbReference>
<keyword evidence="8" id="KW-0520">NAD</keyword>
<keyword evidence="7" id="KW-0460">Magnesium</keyword>
<evidence type="ECO:0000256" key="4">
    <source>
        <dbReference type="ARBA" id="ARBA00012381"/>
    </source>
</evidence>
<evidence type="ECO:0000256" key="2">
    <source>
        <dbReference type="ARBA" id="ARBA00001947"/>
    </source>
</evidence>
<dbReference type="GO" id="GO:0005829">
    <property type="term" value="C:cytosol"/>
    <property type="evidence" value="ECO:0007669"/>
    <property type="project" value="TreeGrafter"/>
</dbReference>
<name>A0A7R7EM76_9FIRM</name>
<dbReference type="PROSITE" id="PS00893">
    <property type="entry name" value="NUDIX_BOX"/>
    <property type="match status" value="1"/>
</dbReference>
<evidence type="ECO:0000256" key="7">
    <source>
        <dbReference type="ARBA" id="ARBA00022842"/>
    </source>
</evidence>
<proteinExistence type="inferred from homology"/>
<gene>
    <name evidence="11" type="ORF">bsdtb5_24550</name>
</gene>
<dbReference type="InterPro" id="IPR000086">
    <property type="entry name" value="NUDIX_hydrolase_dom"/>
</dbReference>
<dbReference type="InterPro" id="IPR049734">
    <property type="entry name" value="NudC-like_C"/>
</dbReference>
<evidence type="ECO:0000256" key="6">
    <source>
        <dbReference type="ARBA" id="ARBA00022801"/>
    </source>
</evidence>
<dbReference type="PANTHER" id="PTHR42904:SF6">
    <property type="entry name" value="NAD-CAPPED RNA HYDROLASE NUDT12"/>
    <property type="match status" value="1"/>
</dbReference>
<dbReference type="PANTHER" id="PTHR42904">
    <property type="entry name" value="NUDIX HYDROLASE, NUDC SUBFAMILY"/>
    <property type="match status" value="1"/>
</dbReference>
<dbReference type="EC" id="3.6.1.22" evidence="4"/>
<dbReference type="Gene3D" id="3.90.79.10">
    <property type="entry name" value="Nucleoside Triphosphate Pyrophosphohydrolase"/>
    <property type="match status" value="1"/>
</dbReference>
<comment type="catalytic activity">
    <reaction evidence="9">
        <text>a 5'-end NAD(+)-phospho-ribonucleoside in mRNA + H2O = a 5'-end phospho-adenosine-phospho-ribonucleoside in mRNA + beta-nicotinamide D-ribonucleotide + 2 H(+)</text>
        <dbReference type="Rhea" id="RHEA:60876"/>
        <dbReference type="Rhea" id="RHEA-COMP:15698"/>
        <dbReference type="Rhea" id="RHEA-COMP:15719"/>
        <dbReference type="ChEBI" id="CHEBI:14649"/>
        <dbReference type="ChEBI" id="CHEBI:15377"/>
        <dbReference type="ChEBI" id="CHEBI:15378"/>
        <dbReference type="ChEBI" id="CHEBI:144029"/>
        <dbReference type="ChEBI" id="CHEBI:144051"/>
    </reaction>
    <physiologicalReaction direction="left-to-right" evidence="9">
        <dbReference type="Rhea" id="RHEA:60877"/>
    </physiologicalReaction>
</comment>
<dbReference type="CDD" id="cd03429">
    <property type="entry name" value="NUDIX_NADH_pyrophosphatase_Nudt13"/>
    <property type="match status" value="1"/>
</dbReference>
<dbReference type="NCBIfam" id="NF001299">
    <property type="entry name" value="PRK00241.1"/>
    <property type="match status" value="1"/>
</dbReference>
<dbReference type="KEGG" id="ahb:bsdtb5_24550"/>
<comment type="cofactor">
    <cofactor evidence="2">
        <name>Zn(2+)</name>
        <dbReference type="ChEBI" id="CHEBI:29105"/>
    </cofactor>
</comment>
<dbReference type="InterPro" id="IPR020084">
    <property type="entry name" value="NUDIX_hydrolase_CS"/>
</dbReference>
<dbReference type="Pfam" id="PF00293">
    <property type="entry name" value="NUDIX"/>
    <property type="match status" value="1"/>
</dbReference>
<dbReference type="SUPFAM" id="SSF55811">
    <property type="entry name" value="Nudix"/>
    <property type="match status" value="1"/>
</dbReference>
<dbReference type="GO" id="GO:0035529">
    <property type="term" value="F:NADH pyrophosphatase activity"/>
    <property type="evidence" value="ECO:0007669"/>
    <property type="project" value="TreeGrafter"/>
</dbReference>
<comment type="similarity">
    <text evidence="3">Belongs to the Nudix hydrolase family. NudC subfamily.</text>
</comment>
<dbReference type="PROSITE" id="PS51462">
    <property type="entry name" value="NUDIX"/>
    <property type="match status" value="1"/>
</dbReference>
<dbReference type="AlphaFoldDB" id="A0A7R7EM76"/>
<dbReference type="InterPro" id="IPR050241">
    <property type="entry name" value="NAD-cap_RNA_hydrolase_NudC"/>
</dbReference>
<dbReference type="Proteomes" id="UP000595897">
    <property type="component" value="Chromosome"/>
</dbReference>
<evidence type="ECO:0000259" key="10">
    <source>
        <dbReference type="PROSITE" id="PS51462"/>
    </source>
</evidence>
<dbReference type="InterPro" id="IPR015797">
    <property type="entry name" value="NUDIX_hydrolase-like_dom_sf"/>
</dbReference>
<reference evidence="11 12" key="1">
    <citation type="submission" date="2020-11" db="EMBL/GenBank/DDBJ databases">
        <title>Draft genome sequencing of a Lachnospiraceae strain isolated from anoxic soil subjected to BSD treatment.</title>
        <authorList>
            <person name="Uek A."/>
            <person name="Tonouchi A."/>
        </authorList>
    </citation>
    <scope>NUCLEOTIDE SEQUENCE [LARGE SCALE GENOMIC DNA]</scope>
    <source>
        <strain evidence="11 12">TB5</strain>
    </source>
</reference>
<dbReference type="Gene3D" id="3.90.79.20">
    <property type="match status" value="1"/>
</dbReference>
<comment type="cofactor">
    <cofactor evidence="1">
        <name>Mg(2+)</name>
        <dbReference type="ChEBI" id="CHEBI:18420"/>
    </cofactor>
</comment>
<evidence type="ECO:0000313" key="11">
    <source>
        <dbReference type="EMBL" id="BCN31160.1"/>
    </source>
</evidence>
<evidence type="ECO:0000256" key="8">
    <source>
        <dbReference type="ARBA" id="ARBA00023027"/>
    </source>
</evidence>
<keyword evidence="5" id="KW-0479">Metal-binding</keyword>
<protein>
    <recommendedName>
        <fullName evidence="4">NAD(+) diphosphatase</fullName>
        <ecNumber evidence="4">3.6.1.22</ecNumber>
    </recommendedName>
</protein>
<dbReference type="RefSeq" id="WP_271712303.1">
    <property type="nucleotide sequence ID" value="NZ_AP024169.1"/>
</dbReference>
<sequence>MIQDILPKVLNNQYFKKNITADSTVLIYEQDNVYVMSDDDNIQFPKYSDMPTTNKIQYIYLFSVDQEMFFLGLLDDDISWKQNSMLDKLNVKGYSFENIRIFRNPQYGYLAFAGITGYQLYGWYLDNMYCGRCRETMIHSDTERMVQCPKCGNIVYPKISPAVIVGITNGNKLLMTKYANGDYKRYALVAGFTEIGESMEETVKREVMEEVGLKVKNITYYKSQPWSFTGCVLMGYFAEVDGDTTIRMDENELAVAEWFDREEVPGGEGEISLTREMMRVFREDIK</sequence>
<feature type="domain" description="Nudix hydrolase" evidence="10">
    <location>
        <begin position="158"/>
        <end position="283"/>
    </location>
</feature>
<accession>A0A7R7EM76</accession>
<evidence type="ECO:0000256" key="5">
    <source>
        <dbReference type="ARBA" id="ARBA00022723"/>
    </source>
</evidence>
<evidence type="ECO:0000256" key="1">
    <source>
        <dbReference type="ARBA" id="ARBA00001946"/>
    </source>
</evidence>
<evidence type="ECO:0000313" key="12">
    <source>
        <dbReference type="Proteomes" id="UP000595897"/>
    </source>
</evidence>
<evidence type="ECO:0000256" key="3">
    <source>
        <dbReference type="ARBA" id="ARBA00009595"/>
    </source>
</evidence>
<keyword evidence="12" id="KW-1185">Reference proteome</keyword>
<dbReference type="GO" id="GO:0046872">
    <property type="term" value="F:metal ion binding"/>
    <property type="evidence" value="ECO:0007669"/>
    <property type="project" value="UniProtKB-KW"/>
</dbReference>
<dbReference type="GO" id="GO:0006742">
    <property type="term" value="P:NADP+ catabolic process"/>
    <property type="evidence" value="ECO:0007669"/>
    <property type="project" value="TreeGrafter"/>
</dbReference>
<dbReference type="EMBL" id="AP024169">
    <property type="protein sequence ID" value="BCN31160.1"/>
    <property type="molecule type" value="Genomic_DNA"/>
</dbReference>
<organism evidence="11 12">
    <name type="scientific">Anaeromicropila herbilytica</name>
    <dbReference type="NCBI Taxonomy" id="2785025"/>
    <lineage>
        <taxon>Bacteria</taxon>
        <taxon>Bacillati</taxon>
        <taxon>Bacillota</taxon>
        <taxon>Clostridia</taxon>
        <taxon>Lachnospirales</taxon>
        <taxon>Lachnospiraceae</taxon>
        <taxon>Anaeromicropila</taxon>
    </lineage>
</organism>